<gene>
    <name evidence="2" type="ORF">S06H3_42959</name>
</gene>
<protein>
    <recommendedName>
        <fullName evidence="1">J domain-containing protein</fullName>
    </recommendedName>
</protein>
<dbReference type="Pfam" id="PF00226">
    <property type="entry name" value="DnaJ"/>
    <property type="match status" value="1"/>
</dbReference>
<reference evidence="2" key="1">
    <citation type="journal article" date="2014" name="Front. Microbiol.">
        <title>High frequency of phylogenetically diverse reductive dehalogenase-homologous genes in deep subseafloor sedimentary metagenomes.</title>
        <authorList>
            <person name="Kawai M."/>
            <person name="Futagami T."/>
            <person name="Toyoda A."/>
            <person name="Takaki Y."/>
            <person name="Nishi S."/>
            <person name="Hori S."/>
            <person name="Arai W."/>
            <person name="Tsubouchi T."/>
            <person name="Morono Y."/>
            <person name="Uchiyama I."/>
            <person name="Ito T."/>
            <person name="Fujiyama A."/>
            <person name="Inagaki F."/>
            <person name="Takami H."/>
        </authorList>
    </citation>
    <scope>NUCLEOTIDE SEQUENCE</scope>
    <source>
        <strain evidence="2">Expedition CK06-06</strain>
    </source>
</reference>
<dbReference type="SUPFAM" id="SSF46565">
    <property type="entry name" value="Chaperone J-domain"/>
    <property type="match status" value="1"/>
</dbReference>
<comment type="caution">
    <text evidence="2">The sequence shown here is derived from an EMBL/GenBank/DDBJ whole genome shotgun (WGS) entry which is preliminary data.</text>
</comment>
<dbReference type="EMBL" id="BARV01026605">
    <property type="protein sequence ID" value="GAI42835.1"/>
    <property type="molecule type" value="Genomic_DNA"/>
</dbReference>
<proteinExistence type="predicted"/>
<accession>X1PUP7</accession>
<dbReference type="InterPro" id="IPR050817">
    <property type="entry name" value="DjlA_DnaK_co-chaperone"/>
</dbReference>
<dbReference type="InterPro" id="IPR036869">
    <property type="entry name" value="J_dom_sf"/>
</dbReference>
<dbReference type="AlphaFoldDB" id="X1PUP7"/>
<dbReference type="CDD" id="cd06257">
    <property type="entry name" value="DnaJ"/>
    <property type="match status" value="1"/>
</dbReference>
<feature type="domain" description="J" evidence="1">
    <location>
        <begin position="9"/>
        <end position="87"/>
    </location>
</feature>
<dbReference type="PROSITE" id="PS50076">
    <property type="entry name" value="DNAJ_2"/>
    <property type="match status" value="1"/>
</dbReference>
<dbReference type="InterPro" id="IPR001623">
    <property type="entry name" value="DnaJ_domain"/>
</dbReference>
<sequence>MTDFEHINEARQLLGLGETATLKEIKEAYKRAANRYHPDKCQDGDKPGCEEMMKRINQAYKLLTQYCAQYRYSFREEDVRATYPYKEYLRKYYQGWFDGI</sequence>
<evidence type="ECO:0000313" key="2">
    <source>
        <dbReference type="EMBL" id="GAI42835.1"/>
    </source>
</evidence>
<evidence type="ECO:0000259" key="1">
    <source>
        <dbReference type="PROSITE" id="PS50076"/>
    </source>
</evidence>
<organism evidence="2">
    <name type="scientific">marine sediment metagenome</name>
    <dbReference type="NCBI Taxonomy" id="412755"/>
    <lineage>
        <taxon>unclassified sequences</taxon>
        <taxon>metagenomes</taxon>
        <taxon>ecological metagenomes</taxon>
    </lineage>
</organism>
<dbReference type="SMART" id="SM00271">
    <property type="entry name" value="DnaJ"/>
    <property type="match status" value="1"/>
</dbReference>
<name>X1PUP7_9ZZZZ</name>
<dbReference type="Gene3D" id="1.10.287.110">
    <property type="entry name" value="DnaJ domain"/>
    <property type="match status" value="1"/>
</dbReference>
<dbReference type="PANTHER" id="PTHR24074">
    <property type="entry name" value="CO-CHAPERONE PROTEIN DJLA"/>
    <property type="match status" value="1"/>
</dbReference>
<dbReference type="PRINTS" id="PR00625">
    <property type="entry name" value="JDOMAIN"/>
</dbReference>